<dbReference type="RefSeq" id="WP_169267710.1">
    <property type="nucleotide sequence ID" value="NZ_QMEC01000138.1"/>
</dbReference>
<accession>A0ABX1MBZ7</accession>
<feature type="region of interest" description="Disordered" evidence="1">
    <location>
        <begin position="27"/>
        <end position="74"/>
    </location>
</feature>
<feature type="chain" id="PRO_5045657546" description="YtkA-like domain-containing protein" evidence="2">
    <location>
        <begin position="26"/>
        <end position="165"/>
    </location>
</feature>
<proteinExistence type="predicted"/>
<evidence type="ECO:0000256" key="2">
    <source>
        <dbReference type="SAM" id="SignalP"/>
    </source>
</evidence>
<name>A0ABX1MBZ7_9CYAN</name>
<reference evidence="3 4" key="1">
    <citation type="submission" date="2018-06" db="EMBL/GenBank/DDBJ databases">
        <title>Comparative genomics of Brasilonema spp. strains.</title>
        <authorList>
            <person name="Alvarenga D.O."/>
            <person name="Fiore M.F."/>
            <person name="Varani A.M."/>
        </authorList>
    </citation>
    <scope>NUCLEOTIDE SEQUENCE [LARGE SCALE GENOMIC DNA]</scope>
    <source>
        <strain evidence="3 4">UFV-OR1</strain>
    </source>
</reference>
<evidence type="ECO:0000256" key="1">
    <source>
        <dbReference type="SAM" id="MobiDB-lite"/>
    </source>
</evidence>
<dbReference type="EMBL" id="QMEC01000138">
    <property type="protein sequence ID" value="NMF66142.1"/>
    <property type="molecule type" value="Genomic_DNA"/>
</dbReference>
<feature type="compositionally biased region" description="Low complexity" evidence="1">
    <location>
        <begin position="28"/>
        <end position="46"/>
    </location>
</feature>
<dbReference type="Proteomes" id="UP000762253">
    <property type="component" value="Unassembled WGS sequence"/>
</dbReference>
<keyword evidence="4" id="KW-1185">Reference proteome</keyword>
<feature type="compositionally biased region" description="Basic and acidic residues" evidence="1">
    <location>
        <begin position="47"/>
        <end position="64"/>
    </location>
</feature>
<evidence type="ECO:0000313" key="4">
    <source>
        <dbReference type="Proteomes" id="UP000762253"/>
    </source>
</evidence>
<evidence type="ECO:0000313" key="3">
    <source>
        <dbReference type="EMBL" id="NMF66142.1"/>
    </source>
</evidence>
<feature type="signal peptide" evidence="2">
    <location>
        <begin position="1"/>
        <end position="25"/>
    </location>
</feature>
<evidence type="ECO:0008006" key="5">
    <source>
        <dbReference type="Google" id="ProtNLM"/>
    </source>
</evidence>
<sequence>MKSLKSGLIVLGTVGLLFLGACSNATQENNSASNTESSTATNTSKTETAKSHGKIEHSDKEHGHGGQVVESGQYHLELVTHKEDKGSHLDFIIEKGEKHEIVSNAKVTAQVQLPDGTQKTLDFKYDAKDKHYTAALPGNAPGQYPVKVTADIGGEKVNGRFTVKQ</sequence>
<gene>
    <name evidence="3" type="ORF">DP115_26715</name>
</gene>
<organism evidence="3 4">
    <name type="scientific">Brasilonema octagenarum UFV-OR1</name>
    <dbReference type="NCBI Taxonomy" id="417115"/>
    <lineage>
        <taxon>Bacteria</taxon>
        <taxon>Bacillati</taxon>
        <taxon>Cyanobacteriota</taxon>
        <taxon>Cyanophyceae</taxon>
        <taxon>Nostocales</taxon>
        <taxon>Scytonemataceae</taxon>
        <taxon>Brasilonema</taxon>
        <taxon>Octagenarum group</taxon>
    </lineage>
</organism>
<comment type="caution">
    <text evidence="3">The sequence shown here is derived from an EMBL/GenBank/DDBJ whole genome shotgun (WGS) entry which is preliminary data.</text>
</comment>
<dbReference type="PROSITE" id="PS51257">
    <property type="entry name" value="PROKAR_LIPOPROTEIN"/>
    <property type="match status" value="1"/>
</dbReference>
<protein>
    <recommendedName>
        <fullName evidence="5">YtkA-like domain-containing protein</fullName>
    </recommendedName>
</protein>
<keyword evidence="2" id="KW-0732">Signal</keyword>